<name>A0A9N9AWJ5_FUNMO</name>
<evidence type="ECO:0000313" key="1">
    <source>
        <dbReference type="EMBL" id="CAG8544905.1"/>
    </source>
</evidence>
<organism evidence="1 2">
    <name type="scientific">Funneliformis mosseae</name>
    <name type="common">Endomycorrhizal fungus</name>
    <name type="synonym">Glomus mosseae</name>
    <dbReference type="NCBI Taxonomy" id="27381"/>
    <lineage>
        <taxon>Eukaryota</taxon>
        <taxon>Fungi</taxon>
        <taxon>Fungi incertae sedis</taxon>
        <taxon>Mucoromycota</taxon>
        <taxon>Glomeromycotina</taxon>
        <taxon>Glomeromycetes</taxon>
        <taxon>Glomerales</taxon>
        <taxon>Glomeraceae</taxon>
        <taxon>Funneliformis</taxon>
    </lineage>
</organism>
<proteinExistence type="predicted"/>
<protein>
    <submittedName>
        <fullName evidence="1">12210_t:CDS:1</fullName>
    </submittedName>
</protein>
<accession>A0A9N9AWJ5</accession>
<comment type="caution">
    <text evidence="1">The sequence shown here is derived from an EMBL/GenBank/DDBJ whole genome shotgun (WGS) entry which is preliminary data.</text>
</comment>
<dbReference type="Proteomes" id="UP000789375">
    <property type="component" value="Unassembled WGS sequence"/>
</dbReference>
<gene>
    <name evidence="1" type="ORF">FMOSSE_LOCUS6168</name>
</gene>
<dbReference type="EMBL" id="CAJVPP010001267">
    <property type="protein sequence ID" value="CAG8544905.1"/>
    <property type="molecule type" value="Genomic_DNA"/>
</dbReference>
<feature type="non-terminal residue" evidence="1">
    <location>
        <position position="1"/>
    </location>
</feature>
<evidence type="ECO:0000313" key="2">
    <source>
        <dbReference type="Proteomes" id="UP000789375"/>
    </source>
</evidence>
<keyword evidence="2" id="KW-1185">Reference proteome</keyword>
<sequence>SDVVLTKDWKEHKPAEMINELSVHIYQLTLTNERNNVNISGTTNGKTFNSGLSEKNISKRDQEEIHISIFLVNI</sequence>
<dbReference type="AlphaFoldDB" id="A0A9N9AWJ5"/>
<reference evidence="1" key="1">
    <citation type="submission" date="2021-06" db="EMBL/GenBank/DDBJ databases">
        <authorList>
            <person name="Kallberg Y."/>
            <person name="Tangrot J."/>
            <person name="Rosling A."/>
        </authorList>
    </citation>
    <scope>NUCLEOTIDE SEQUENCE</scope>
    <source>
        <strain evidence="1">87-6 pot B 2015</strain>
    </source>
</reference>